<dbReference type="AlphaFoldDB" id="A0A6L7GZ88"/>
<dbReference type="RefSeq" id="WP_160904477.1">
    <property type="nucleotide sequence ID" value="NZ_CP102850.1"/>
</dbReference>
<feature type="region of interest" description="Disordered" evidence="1">
    <location>
        <begin position="146"/>
        <end position="180"/>
    </location>
</feature>
<dbReference type="EMBL" id="WMBR01000010">
    <property type="protein sequence ID" value="MXP24278.1"/>
    <property type="molecule type" value="Genomic_DNA"/>
</dbReference>
<evidence type="ECO:0000256" key="1">
    <source>
        <dbReference type="SAM" id="MobiDB-lite"/>
    </source>
</evidence>
<name>A0A6L7GZ88_9ACTN</name>
<comment type="caution">
    <text evidence="2">The sequence shown here is derived from an EMBL/GenBank/DDBJ whole genome shotgun (WGS) entry which is preliminary data.</text>
</comment>
<reference evidence="2 3" key="1">
    <citation type="submission" date="2019-11" db="EMBL/GenBank/DDBJ databases">
        <title>Gordonia sp. nov., a novel actinobacterium isolated from mangrove soil in Hainan.</title>
        <authorList>
            <person name="Huang X."/>
            <person name="Xie Y."/>
            <person name="Chu X."/>
            <person name="Xiao K."/>
        </authorList>
    </citation>
    <scope>NUCLEOTIDE SEQUENCE [LARGE SCALE GENOMIC DNA]</scope>
    <source>
        <strain evidence="2 3">HNM0687</strain>
    </source>
</reference>
<accession>A0A6L7GZ88</accession>
<feature type="compositionally biased region" description="Basic and acidic residues" evidence="1">
    <location>
        <begin position="71"/>
        <end position="116"/>
    </location>
</feature>
<evidence type="ECO:0008006" key="4">
    <source>
        <dbReference type="Google" id="ProtNLM"/>
    </source>
</evidence>
<proteinExistence type="predicted"/>
<feature type="compositionally biased region" description="Pro residues" evidence="1">
    <location>
        <begin position="43"/>
        <end position="52"/>
    </location>
</feature>
<gene>
    <name evidence="2" type="ORF">GIY30_23425</name>
</gene>
<sequence length="194" mass="20932">MALDGNLGTEDSDGDGIVENQTCAAPGLCPREINPPRIGGLPLPRPVVPPRVAPKSPAPRTSERAPSNEQPKADDRRDRGDGRDSLGRYAKGNDGRSGKDEEKRILDELEKDQKVPIIRDQRQATIPGGKHGRFYDGLMPNGDGTYTGIEVKSGGASKTRQQKEFDARVSPETPASVRLPDGTTVKITGVWDEP</sequence>
<feature type="region of interest" description="Disordered" evidence="1">
    <location>
        <begin position="1"/>
        <end position="116"/>
    </location>
</feature>
<protein>
    <recommendedName>
        <fullName evidence="4">Tox-REase-9 domain-containing protein</fullName>
    </recommendedName>
</protein>
<keyword evidence="3" id="KW-1185">Reference proteome</keyword>
<dbReference type="Proteomes" id="UP000475545">
    <property type="component" value="Unassembled WGS sequence"/>
</dbReference>
<evidence type="ECO:0000313" key="3">
    <source>
        <dbReference type="Proteomes" id="UP000475545"/>
    </source>
</evidence>
<evidence type="ECO:0000313" key="2">
    <source>
        <dbReference type="EMBL" id="MXP24278.1"/>
    </source>
</evidence>
<organism evidence="2 3">
    <name type="scientific">Gordonia mangrovi</name>
    <dbReference type="NCBI Taxonomy" id="2665643"/>
    <lineage>
        <taxon>Bacteria</taxon>
        <taxon>Bacillati</taxon>
        <taxon>Actinomycetota</taxon>
        <taxon>Actinomycetes</taxon>
        <taxon>Mycobacteriales</taxon>
        <taxon>Gordoniaceae</taxon>
        <taxon>Gordonia</taxon>
    </lineage>
</organism>